<organism evidence="1 2">
    <name type="scientific">Agrobacterium tumefaciens str. B6</name>
    <dbReference type="NCBI Taxonomy" id="1183423"/>
    <lineage>
        <taxon>Bacteria</taxon>
        <taxon>Pseudomonadati</taxon>
        <taxon>Pseudomonadota</taxon>
        <taxon>Alphaproteobacteria</taxon>
        <taxon>Hyphomicrobiales</taxon>
        <taxon>Rhizobiaceae</taxon>
        <taxon>Rhizobium/Agrobacterium group</taxon>
        <taxon>Agrobacterium</taxon>
        <taxon>Agrobacterium tumefaciens complex</taxon>
    </lineage>
</organism>
<name>A0A822UYU8_AGRTU</name>
<comment type="caution">
    <text evidence="1">The sequence shown here is derived from an EMBL/GenBank/DDBJ whole genome shotgun (WGS) entry which is preliminary data.</text>
</comment>
<accession>A0A822UYU8</accession>
<dbReference type="Proteomes" id="UP000192074">
    <property type="component" value="Unassembled WGS sequence"/>
</dbReference>
<evidence type="ECO:0000313" key="1">
    <source>
        <dbReference type="EMBL" id="CVI15117.1"/>
    </source>
</evidence>
<proteinExistence type="predicted"/>
<gene>
    <name evidence="1" type="ORF">AGR4A_Cc180015</name>
</gene>
<sequence length="9" mass="1082">MGEMELIFI</sequence>
<evidence type="ECO:0000313" key="2">
    <source>
        <dbReference type="Proteomes" id="UP000192074"/>
    </source>
</evidence>
<dbReference type="EMBL" id="FCNL01000010">
    <property type="protein sequence ID" value="CVI15117.1"/>
    <property type="molecule type" value="Genomic_DNA"/>
</dbReference>
<protein>
    <submittedName>
        <fullName evidence="1">Uncharacterized protein</fullName>
    </submittedName>
</protein>
<reference evidence="1 2" key="1">
    <citation type="submission" date="2016-01" db="EMBL/GenBank/DDBJ databases">
        <authorList>
            <person name="Regsiter A."/>
            <person name="william w."/>
        </authorList>
    </citation>
    <scope>NUCLEOTIDE SEQUENCE [LARGE SCALE GENOMIC DNA]</scope>
    <source>
        <strain evidence="1 2">B6</strain>
    </source>
</reference>